<sequence length="251" mass="27786">MKTVPVCWVCCLPTAGNASLPRVRRARLGSRPHLSGEMYAVRRRSRHRYERMPGTLHYALHHPATRAAEEAAATGTVDASVQARPDCEQWTEGPVGNARRRCKKHIQIHYQEPKQYKDEKIKFESQDPVTGEERRAQTAKLDTQLETQSLQEGEGEPRWARPLQEVSNTVAQLNMPNGAASSSTGPDTPTRMGTSPTRDTTPDLSLLMGTVDASWQNVGTNLGSDHDVIRITIRGPTPEGKDGHGEDYQLG</sequence>
<gene>
    <name evidence="1" type="ORF">HPB49_006810</name>
</gene>
<evidence type="ECO:0000313" key="2">
    <source>
        <dbReference type="Proteomes" id="UP000821865"/>
    </source>
</evidence>
<reference evidence="1" key="1">
    <citation type="submission" date="2020-05" db="EMBL/GenBank/DDBJ databases">
        <title>Large-scale comparative analyses of tick genomes elucidate their genetic diversity and vector capacities.</title>
        <authorList>
            <person name="Jia N."/>
            <person name="Wang J."/>
            <person name="Shi W."/>
            <person name="Du L."/>
            <person name="Sun Y."/>
            <person name="Zhan W."/>
            <person name="Jiang J."/>
            <person name="Wang Q."/>
            <person name="Zhang B."/>
            <person name="Ji P."/>
            <person name="Sakyi L.B."/>
            <person name="Cui X."/>
            <person name="Yuan T."/>
            <person name="Jiang B."/>
            <person name="Yang W."/>
            <person name="Lam T.T.-Y."/>
            <person name="Chang Q."/>
            <person name="Ding S."/>
            <person name="Wang X."/>
            <person name="Zhu J."/>
            <person name="Ruan X."/>
            <person name="Zhao L."/>
            <person name="Wei J."/>
            <person name="Que T."/>
            <person name="Du C."/>
            <person name="Cheng J."/>
            <person name="Dai P."/>
            <person name="Han X."/>
            <person name="Huang E."/>
            <person name="Gao Y."/>
            <person name="Liu J."/>
            <person name="Shao H."/>
            <person name="Ye R."/>
            <person name="Li L."/>
            <person name="Wei W."/>
            <person name="Wang X."/>
            <person name="Wang C."/>
            <person name="Yang T."/>
            <person name="Huo Q."/>
            <person name="Li W."/>
            <person name="Guo W."/>
            <person name="Chen H."/>
            <person name="Zhou L."/>
            <person name="Ni X."/>
            <person name="Tian J."/>
            <person name="Zhou Y."/>
            <person name="Sheng Y."/>
            <person name="Liu T."/>
            <person name="Pan Y."/>
            <person name="Xia L."/>
            <person name="Li J."/>
            <person name="Zhao F."/>
            <person name="Cao W."/>
        </authorList>
    </citation>
    <scope>NUCLEOTIDE SEQUENCE</scope>
    <source>
        <strain evidence="1">Dsil-2018</strain>
    </source>
</reference>
<evidence type="ECO:0000313" key="1">
    <source>
        <dbReference type="EMBL" id="KAH7940843.1"/>
    </source>
</evidence>
<protein>
    <submittedName>
        <fullName evidence="1">Uncharacterized protein</fullName>
    </submittedName>
</protein>
<dbReference type="EMBL" id="CM023476">
    <property type="protein sequence ID" value="KAH7940843.1"/>
    <property type="molecule type" value="Genomic_DNA"/>
</dbReference>
<accession>A0ACB8CDJ5</accession>
<keyword evidence="2" id="KW-1185">Reference proteome</keyword>
<proteinExistence type="predicted"/>
<dbReference type="Proteomes" id="UP000821865">
    <property type="component" value="Chromosome 7"/>
</dbReference>
<comment type="caution">
    <text evidence="1">The sequence shown here is derived from an EMBL/GenBank/DDBJ whole genome shotgun (WGS) entry which is preliminary data.</text>
</comment>
<name>A0ACB8CDJ5_DERSI</name>
<organism evidence="1 2">
    <name type="scientific">Dermacentor silvarum</name>
    <name type="common">Tick</name>
    <dbReference type="NCBI Taxonomy" id="543639"/>
    <lineage>
        <taxon>Eukaryota</taxon>
        <taxon>Metazoa</taxon>
        <taxon>Ecdysozoa</taxon>
        <taxon>Arthropoda</taxon>
        <taxon>Chelicerata</taxon>
        <taxon>Arachnida</taxon>
        <taxon>Acari</taxon>
        <taxon>Parasitiformes</taxon>
        <taxon>Ixodida</taxon>
        <taxon>Ixodoidea</taxon>
        <taxon>Ixodidae</taxon>
        <taxon>Rhipicephalinae</taxon>
        <taxon>Dermacentor</taxon>
    </lineage>
</organism>